<proteinExistence type="predicted"/>
<organism evidence="2">
    <name type="scientific">Fagus sylvatica</name>
    <name type="common">Beechnut</name>
    <dbReference type="NCBI Taxonomy" id="28930"/>
    <lineage>
        <taxon>Eukaryota</taxon>
        <taxon>Viridiplantae</taxon>
        <taxon>Streptophyta</taxon>
        <taxon>Embryophyta</taxon>
        <taxon>Tracheophyta</taxon>
        <taxon>Spermatophyta</taxon>
        <taxon>Magnoliopsida</taxon>
        <taxon>eudicotyledons</taxon>
        <taxon>Gunneridae</taxon>
        <taxon>Pentapetalae</taxon>
        <taxon>rosids</taxon>
        <taxon>fabids</taxon>
        <taxon>Fagales</taxon>
        <taxon>Fagaceae</taxon>
        <taxon>Fagus</taxon>
    </lineage>
</organism>
<name>A0A2N9G360_FAGSY</name>
<accession>A0A2N9G360</accession>
<feature type="transmembrane region" description="Helical" evidence="1">
    <location>
        <begin position="109"/>
        <end position="131"/>
    </location>
</feature>
<dbReference type="PANTHER" id="PTHR32444:SF234">
    <property type="entry name" value="RECEPTOR-LIKE SERINE_THREONINE-PROTEIN KINASE"/>
    <property type="match status" value="1"/>
</dbReference>
<evidence type="ECO:0000256" key="1">
    <source>
        <dbReference type="SAM" id="Phobius"/>
    </source>
</evidence>
<keyword evidence="1" id="KW-0472">Membrane</keyword>
<dbReference type="PANTHER" id="PTHR32444">
    <property type="entry name" value="BULB-TYPE LECTIN DOMAIN-CONTAINING PROTEIN"/>
    <property type="match status" value="1"/>
</dbReference>
<dbReference type="EMBL" id="OIVN01001410">
    <property type="protein sequence ID" value="SPC93621.1"/>
    <property type="molecule type" value="Genomic_DNA"/>
</dbReference>
<evidence type="ECO:0000313" key="2">
    <source>
        <dbReference type="EMBL" id="SPC93621.1"/>
    </source>
</evidence>
<dbReference type="AlphaFoldDB" id="A0A2N9G360"/>
<feature type="transmembrane region" description="Helical" evidence="1">
    <location>
        <begin position="38"/>
        <end position="56"/>
    </location>
</feature>
<reference evidence="2" key="1">
    <citation type="submission" date="2018-02" db="EMBL/GenBank/DDBJ databases">
        <authorList>
            <person name="Cohen D.B."/>
            <person name="Kent A.D."/>
        </authorList>
    </citation>
    <scope>NUCLEOTIDE SEQUENCE</scope>
</reference>
<sequence length="215" mass="24172">MRFTSRLPSKISHFSYEEFQTKPPLRFKVSHGRKQHKVGSYIQLILQTAVIVMAFVEPMEYVSLLSFRGCAIWLGDLLDIRQFPADGQDLYIRMHATVFGTGNGHKKNIAAIVACSIVVVSGMLLGSYYVCSKENLRGIMERIRTIVHSSNSKGPEEDMELPLFDLSTIARATDDFSLNNKLGEGGLWTGIQGYIAAGERYSSKEVIKNFRTRTQ</sequence>
<keyword evidence="1" id="KW-1133">Transmembrane helix</keyword>
<gene>
    <name evidence="2" type="ORF">FSB_LOCUS21503</name>
</gene>
<keyword evidence="1" id="KW-0812">Transmembrane</keyword>
<protein>
    <submittedName>
        <fullName evidence="2">Uncharacterized protein</fullName>
    </submittedName>
</protein>